<evidence type="ECO:0000259" key="2">
    <source>
        <dbReference type="Pfam" id="PF08327"/>
    </source>
</evidence>
<reference evidence="3 4" key="2">
    <citation type="submission" date="2019-09" db="EMBL/GenBank/DDBJ databases">
        <authorList>
            <person name="Jin C."/>
        </authorList>
    </citation>
    <scope>NUCLEOTIDE SEQUENCE [LARGE SCALE GENOMIC DNA]</scope>
    <source>
        <strain evidence="3 4">BN140078</strain>
    </source>
</reference>
<dbReference type="CDD" id="cd07814">
    <property type="entry name" value="SRPBCC_CalC_Aha1-like"/>
    <property type="match status" value="1"/>
</dbReference>
<reference evidence="3 4" key="1">
    <citation type="submission" date="2019-09" db="EMBL/GenBank/DDBJ databases">
        <title>Chitinophaga ginsengihumi sp. nov., isolated from soil of ginseng rhizosphere.</title>
        <authorList>
            <person name="Lee J."/>
        </authorList>
    </citation>
    <scope>NUCLEOTIDE SEQUENCE [LARGE SCALE GENOMIC DNA]</scope>
    <source>
        <strain evidence="3 4">BN140078</strain>
    </source>
</reference>
<dbReference type="Pfam" id="PF08327">
    <property type="entry name" value="AHSA1"/>
    <property type="match status" value="1"/>
</dbReference>
<organism evidence="3 4">
    <name type="scientific">Chitinophaga agrisoli</name>
    <dbReference type="NCBI Taxonomy" id="2607653"/>
    <lineage>
        <taxon>Bacteria</taxon>
        <taxon>Pseudomonadati</taxon>
        <taxon>Bacteroidota</taxon>
        <taxon>Chitinophagia</taxon>
        <taxon>Chitinophagales</taxon>
        <taxon>Chitinophagaceae</taxon>
        <taxon>Chitinophaga</taxon>
    </lineage>
</organism>
<accession>A0A5B2VJZ2</accession>
<dbReference type="SUPFAM" id="SSF55961">
    <property type="entry name" value="Bet v1-like"/>
    <property type="match status" value="1"/>
</dbReference>
<dbReference type="RefSeq" id="WP_149840045.1">
    <property type="nucleotide sequence ID" value="NZ_VUOC01000004.1"/>
</dbReference>
<evidence type="ECO:0000313" key="4">
    <source>
        <dbReference type="Proteomes" id="UP000324611"/>
    </source>
</evidence>
<dbReference type="AlphaFoldDB" id="A0A5B2VJZ2"/>
<dbReference type="InterPro" id="IPR013538">
    <property type="entry name" value="ASHA1/2-like_C"/>
</dbReference>
<comment type="similarity">
    <text evidence="1">Belongs to the AHA1 family.</text>
</comment>
<evidence type="ECO:0000256" key="1">
    <source>
        <dbReference type="ARBA" id="ARBA00006817"/>
    </source>
</evidence>
<dbReference type="EMBL" id="VUOC01000004">
    <property type="protein sequence ID" value="KAA2238866.1"/>
    <property type="molecule type" value="Genomic_DNA"/>
</dbReference>
<proteinExistence type="inferred from homology"/>
<dbReference type="InterPro" id="IPR023393">
    <property type="entry name" value="START-like_dom_sf"/>
</dbReference>
<gene>
    <name evidence="3" type="ORF">F0L74_21875</name>
</gene>
<comment type="caution">
    <text evidence="3">The sequence shown here is derived from an EMBL/GenBank/DDBJ whole genome shotgun (WGS) entry which is preliminary data.</text>
</comment>
<dbReference type="Gene3D" id="3.30.530.20">
    <property type="match status" value="1"/>
</dbReference>
<evidence type="ECO:0000313" key="3">
    <source>
        <dbReference type="EMBL" id="KAA2238866.1"/>
    </source>
</evidence>
<feature type="domain" description="Activator of Hsp90 ATPase homologue 1/2-like C-terminal" evidence="2">
    <location>
        <begin position="27"/>
        <end position="137"/>
    </location>
</feature>
<keyword evidence="4" id="KW-1185">Reference proteome</keyword>
<sequence length="164" mass="19119">MQNQDFTTTFTVDQTPQQAFDAINNVRGWWSQNIEGSTDQLNSAFLYQYTDMHRCRIKITELIPAQKVSWLVLDNYFKFTEDKTEWKNTQIIFDITEKDGKTQVQFTHQGLVPQYECYEVCREAWTHYIQDSLQALITTGTGAPNVKEEGSFNASLIEKWGLEE</sequence>
<protein>
    <submittedName>
        <fullName evidence="3">SRPBCC domain-containing protein</fullName>
    </submittedName>
</protein>
<dbReference type="Proteomes" id="UP000324611">
    <property type="component" value="Unassembled WGS sequence"/>
</dbReference>
<name>A0A5B2VJZ2_9BACT</name>